<gene>
    <name evidence="4" type="ORF">GRI48_13105</name>
</gene>
<evidence type="ECO:0000259" key="3">
    <source>
        <dbReference type="Pfam" id="PF01494"/>
    </source>
</evidence>
<feature type="domain" description="FAD-binding" evidence="3">
    <location>
        <begin position="6"/>
        <end position="369"/>
    </location>
</feature>
<sequence length="603" mass="66697">MSERFDTDVLVVGSGPTGATTALALATYGIRVQIVSLWNWLAHTPRAHITNQRAMEVYRDLGIEEQVHEQATPWEFMGDTPYATSLAGEELVRQRCWGTGDKRKSDYLVASPCGLVDLIQPKIEPILLKNASERGATFTFNTEYLRHDQDDTGVTVFLRERLSGREYSVRARFLVGADGARSKIVDELELRVTGELARAGTVYTIFDADLAQYVEHRPSILNWIVNPNTSFGEIGMGLLRAVNPWTRWIAGWGFDLSKGEPNQSPEFVKQQIKTMIGDPDIEPEIIETSLWYVNQAYVPQWSVGRVFCGGDAVHRHPPSSGLGLNTCVQDAHNLAWKLAYVIHGFAGLELLESYSVERSPVGKQIVERANLSRAEYAPLHACLRVDGASQPVAEGIRRFRDPGPEGQAARAAMLDAIRLKDTEFNALGVELNQRYESTAVIADEDLKPEKFSKDPVLYHQATTRPGAKIPHVWLVDKGGQKVSTLDITGKGMFTLVTGLGGQCWSEAVNALDFPYLKSVMIDSAGARDLYCDWQELREIEESGALVRPDGVVAWRHQSAPSDACEAENLLASALGRILGIEKGAISQSRQHQFAPNFGPHLFA</sequence>
<dbReference type="PANTHER" id="PTHR43004:SF8">
    <property type="entry name" value="FAD-BINDING DOMAIN-CONTAINING PROTEIN-RELATED"/>
    <property type="match status" value="1"/>
</dbReference>
<name>A0A844YJ96_9SPHN</name>
<evidence type="ECO:0000313" key="5">
    <source>
        <dbReference type="Proteomes" id="UP000445582"/>
    </source>
</evidence>
<keyword evidence="2" id="KW-0274">FAD</keyword>
<dbReference type="GO" id="GO:0016709">
    <property type="term" value="F:oxidoreductase activity, acting on paired donors, with incorporation or reduction of molecular oxygen, NAD(P)H as one donor, and incorporation of one atom of oxygen"/>
    <property type="evidence" value="ECO:0007669"/>
    <property type="project" value="UniProtKB-ARBA"/>
</dbReference>
<keyword evidence="1" id="KW-0285">Flavoprotein</keyword>
<dbReference type="Proteomes" id="UP000445582">
    <property type="component" value="Unassembled WGS sequence"/>
</dbReference>
<dbReference type="Gene3D" id="3.50.50.60">
    <property type="entry name" value="FAD/NAD(P)-binding domain"/>
    <property type="match status" value="1"/>
</dbReference>
<evidence type="ECO:0000256" key="2">
    <source>
        <dbReference type="ARBA" id="ARBA00022827"/>
    </source>
</evidence>
<dbReference type="Pfam" id="PF01494">
    <property type="entry name" value="FAD_binding_3"/>
    <property type="match status" value="1"/>
</dbReference>
<accession>A0A844YJ96</accession>
<dbReference type="Pfam" id="PF21274">
    <property type="entry name" value="Rng_hyd_C"/>
    <property type="match status" value="1"/>
</dbReference>
<keyword evidence="4" id="KW-0503">Monooxygenase</keyword>
<dbReference type="OrthoDB" id="9791689at2"/>
<dbReference type="Gene3D" id="3.30.9.10">
    <property type="entry name" value="D-Amino Acid Oxidase, subunit A, domain 2"/>
    <property type="match status" value="1"/>
</dbReference>
<evidence type="ECO:0000313" key="4">
    <source>
        <dbReference type="EMBL" id="MXO63942.1"/>
    </source>
</evidence>
<comment type="caution">
    <text evidence="4">The sequence shown here is derived from an EMBL/GenBank/DDBJ whole genome shotgun (WGS) entry which is preliminary data.</text>
</comment>
<dbReference type="InterPro" id="IPR002938">
    <property type="entry name" value="FAD-bd"/>
</dbReference>
<dbReference type="SUPFAM" id="SSF51905">
    <property type="entry name" value="FAD/NAD(P)-binding domain"/>
    <property type="match status" value="1"/>
</dbReference>
<dbReference type="Gene3D" id="3.40.30.120">
    <property type="match status" value="1"/>
</dbReference>
<evidence type="ECO:0000256" key="1">
    <source>
        <dbReference type="ARBA" id="ARBA00022630"/>
    </source>
</evidence>
<organism evidence="4 5">
    <name type="scientific">Qipengyuania oceanensis</name>
    <dbReference type="NCBI Taxonomy" id="1463597"/>
    <lineage>
        <taxon>Bacteria</taxon>
        <taxon>Pseudomonadati</taxon>
        <taxon>Pseudomonadota</taxon>
        <taxon>Alphaproteobacteria</taxon>
        <taxon>Sphingomonadales</taxon>
        <taxon>Erythrobacteraceae</taxon>
        <taxon>Qipengyuania</taxon>
    </lineage>
</organism>
<protein>
    <submittedName>
        <fullName evidence="4">2,4-dichlorophenol 6-monooxygenase</fullName>
    </submittedName>
</protein>
<dbReference type="AlphaFoldDB" id="A0A844YJ96"/>
<keyword evidence="4" id="KW-0560">Oxidoreductase</keyword>
<dbReference type="GO" id="GO:0071949">
    <property type="term" value="F:FAD binding"/>
    <property type="evidence" value="ECO:0007669"/>
    <property type="project" value="InterPro"/>
</dbReference>
<keyword evidence="5" id="KW-1185">Reference proteome</keyword>
<dbReference type="InterPro" id="IPR050641">
    <property type="entry name" value="RIFMO-like"/>
</dbReference>
<dbReference type="RefSeq" id="WP_160677143.1">
    <property type="nucleotide sequence ID" value="NZ_WTYN01000004.1"/>
</dbReference>
<dbReference type="EMBL" id="WTYN01000004">
    <property type="protein sequence ID" value="MXO63942.1"/>
    <property type="molecule type" value="Genomic_DNA"/>
</dbReference>
<proteinExistence type="predicted"/>
<dbReference type="InterPro" id="IPR036188">
    <property type="entry name" value="FAD/NAD-bd_sf"/>
</dbReference>
<dbReference type="PRINTS" id="PR00420">
    <property type="entry name" value="RNGMNOXGNASE"/>
</dbReference>
<reference evidence="4 5" key="1">
    <citation type="submission" date="2019-12" db="EMBL/GenBank/DDBJ databases">
        <title>Genomic-based taxomic classification of the family Erythrobacteraceae.</title>
        <authorList>
            <person name="Xu L."/>
        </authorList>
    </citation>
    <scope>NUCLEOTIDE SEQUENCE [LARGE SCALE GENOMIC DNA]</scope>
    <source>
        <strain evidence="4 5">MCCC 1A09965</strain>
    </source>
</reference>
<dbReference type="PANTHER" id="PTHR43004">
    <property type="entry name" value="TRK SYSTEM POTASSIUM UPTAKE PROTEIN"/>
    <property type="match status" value="1"/>
</dbReference>